<comment type="caution">
    <text evidence="2">The sequence shown here is derived from an EMBL/GenBank/DDBJ whole genome shotgun (WGS) entry which is preliminary data.</text>
</comment>
<proteinExistence type="predicted"/>
<accession>A0A2A4IXJ0</accession>
<name>A0A2A4IXJ0_HELVI</name>
<dbReference type="EMBL" id="NWSH01005110">
    <property type="protein sequence ID" value="PCG64431.1"/>
    <property type="molecule type" value="Genomic_DNA"/>
</dbReference>
<evidence type="ECO:0000313" key="2">
    <source>
        <dbReference type="EMBL" id="PCG64431.1"/>
    </source>
</evidence>
<feature type="compositionally biased region" description="Basic and acidic residues" evidence="1">
    <location>
        <begin position="135"/>
        <end position="146"/>
    </location>
</feature>
<feature type="region of interest" description="Disordered" evidence="1">
    <location>
        <begin position="116"/>
        <end position="150"/>
    </location>
</feature>
<organism evidence="2">
    <name type="scientific">Heliothis virescens</name>
    <name type="common">Tobacco budworm moth</name>
    <dbReference type="NCBI Taxonomy" id="7102"/>
    <lineage>
        <taxon>Eukaryota</taxon>
        <taxon>Metazoa</taxon>
        <taxon>Ecdysozoa</taxon>
        <taxon>Arthropoda</taxon>
        <taxon>Hexapoda</taxon>
        <taxon>Insecta</taxon>
        <taxon>Pterygota</taxon>
        <taxon>Neoptera</taxon>
        <taxon>Endopterygota</taxon>
        <taxon>Lepidoptera</taxon>
        <taxon>Glossata</taxon>
        <taxon>Ditrysia</taxon>
        <taxon>Noctuoidea</taxon>
        <taxon>Noctuidae</taxon>
        <taxon>Heliothinae</taxon>
        <taxon>Heliothis</taxon>
    </lineage>
</organism>
<protein>
    <submittedName>
        <fullName evidence="2">Uncharacterized protein</fullName>
    </submittedName>
</protein>
<reference evidence="2" key="1">
    <citation type="submission" date="2017-09" db="EMBL/GenBank/DDBJ databases">
        <title>Contemporary evolution of a Lepidopteran species, Heliothis virescens, in response to modern agricultural practices.</title>
        <authorList>
            <person name="Fritz M.L."/>
            <person name="Deyonke A.M."/>
            <person name="Papanicolaou A."/>
            <person name="Micinski S."/>
            <person name="Westbrook J."/>
            <person name="Gould F."/>
        </authorList>
    </citation>
    <scope>NUCLEOTIDE SEQUENCE [LARGE SCALE GENOMIC DNA]</scope>
    <source>
        <strain evidence="2">HvINT-</strain>
        <tissue evidence="2">Whole body</tissue>
    </source>
</reference>
<evidence type="ECO:0000256" key="1">
    <source>
        <dbReference type="SAM" id="MobiDB-lite"/>
    </source>
</evidence>
<feature type="compositionally biased region" description="Gly residues" evidence="1">
    <location>
        <begin position="117"/>
        <end position="133"/>
    </location>
</feature>
<gene>
    <name evidence="2" type="ORF">B5V51_10674</name>
</gene>
<dbReference type="AlphaFoldDB" id="A0A2A4IXJ0"/>
<sequence>MSAWVVSVYVLCRRRESELGARLQPRRRWRRAVALPISLNLSDRDSHVCLSTARYAHTHTPISLNLSDRDSHVCLSTARYAHTHTPISLNLSDRDSHVCLSTARCCEPVGSDTVGADGSGAGGSGAGGSGAGGSCERERGSPDEPRLYTPCAGRCESRQAKLASRVKLRRTDNSDSSEPRNTDWWSAERVSVELCAHADLRDALHAAQNEGCTWAARCARLRAERRVLQCALARAADTAHRCVYITHKYT</sequence>